<dbReference type="Gene3D" id="3.40.50.300">
    <property type="entry name" value="P-loop containing nucleotide triphosphate hydrolases"/>
    <property type="match status" value="1"/>
</dbReference>
<dbReference type="PANTHER" id="PTHR42939">
    <property type="entry name" value="ABC TRANSPORTER ATP-BINDING PROTEIN ALBC-RELATED"/>
    <property type="match status" value="1"/>
</dbReference>
<organism evidence="5 6">
    <name type="scientific">Stenotrophomonas rhizophila</name>
    <dbReference type="NCBI Taxonomy" id="216778"/>
    <lineage>
        <taxon>Bacteria</taxon>
        <taxon>Pseudomonadati</taxon>
        <taxon>Pseudomonadota</taxon>
        <taxon>Gammaproteobacteria</taxon>
        <taxon>Lysobacterales</taxon>
        <taxon>Lysobacteraceae</taxon>
        <taxon>Stenotrophomonas</taxon>
    </lineage>
</organism>
<evidence type="ECO:0000313" key="5">
    <source>
        <dbReference type="EMBL" id="KAB7632568.1"/>
    </source>
</evidence>
<gene>
    <name evidence="5" type="ORF">F9K92_01585</name>
</gene>
<dbReference type="InterPro" id="IPR003593">
    <property type="entry name" value="AAA+_ATPase"/>
</dbReference>
<evidence type="ECO:0000259" key="4">
    <source>
        <dbReference type="PROSITE" id="PS50893"/>
    </source>
</evidence>
<dbReference type="GO" id="GO:0005524">
    <property type="term" value="F:ATP binding"/>
    <property type="evidence" value="ECO:0007669"/>
    <property type="project" value="UniProtKB-KW"/>
</dbReference>
<evidence type="ECO:0000256" key="2">
    <source>
        <dbReference type="ARBA" id="ARBA00022741"/>
    </source>
</evidence>
<dbReference type="Pfam" id="PF00005">
    <property type="entry name" value="ABC_tran"/>
    <property type="match status" value="1"/>
</dbReference>
<dbReference type="SUPFAM" id="SSF52540">
    <property type="entry name" value="P-loop containing nucleoside triphosphate hydrolases"/>
    <property type="match status" value="1"/>
</dbReference>
<proteinExistence type="predicted"/>
<accession>A0A7V7YK05</accession>
<sequence length="316" mass="34578">MHEGLCLLKLELVRKSFRGAVVVEDASFAASPGGILALIGPNGAGKSTTFRMICGLIHPDSGALTWSGNPISLLSKERLGFLPEERGLYQDITVERLLIYWARLRSMRSDAIRHAVELWMDRLEIAPYRDVLVSTLSKGNQQKIQLAICLLHSPDLLVFDEPFSGLDPANQDLVTNLLLEQADRGAVVVISAHQLALVERLATDVVLMNKGLTSALEGFGRSRQLPPTASDRTVVVYLKGRHTPEFADIAKHSAKRDHLGRLVLTFPASGLKELASALTIICSCDEVLDIELDRPGLHQAYLKSVSNYQSGINHGS</sequence>
<evidence type="ECO:0000256" key="1">
    <source>
        <dbReference type="ARBA" id="ARBA00022448"/>
    </source>
</evidence>
<dbReference type="EMBL" id="WELC01000002">
    <property type="protein sequence ID" value="KAB7632568.1"/>
    <property type="molecule type" value="Genomic_DNA"/>
</dbReference>
<name>A0A7V7YK05_9GAMM</name>
<dbReference type="PANTHER" id="PTHR42939:SF1">
    <property type="entry name" value="ABC TRANSPORTER ATP-BINDING PROTEIN ALBC-RELATED"/>
    <property type="match status" value="1"/>
</dbReference>
<keyword evidence="1" id="KW-0813">Transport</keyword>
<dbReference type="PROSITE" id="PS00211">
    <property type="entry name" value="ABC_TRANSPORTER_1"/>
    <property type="match status" value="1"/>
</dbReference>
<dbReference type="PROSITE" id="PS50893">
    <property type="entry name" value="ABC_TRANSPORTER_2"/>
    <property type="match status" value="1"/>
</dbReference>
<dbReference type="AlphaFoldDB" id="A0A7V7YK05"/>
<protein>
    <submittedName>
        <fullName evidence="5">ATP-binding cassette domain-containing protein</fullName>
    </submittedName>
</protein>
<dbReference type="InterPro" id="IPR017871">
    <property type="entry name" value="ABC_transporter-like_CS"/>
</dbReference>
<keyword evidence="2" id="KW-0547">Nucleotide-binding</keyword>
<evidence type="ECO:0000256" key="3">
    <source>
        <dbReference type="ARBA" id="ARBA00022840"/>
    </source>
</evidence>
<dbReference type="SMART" id="SM00382">
    <property type="entry name" value="AAA"/>
    <property type="match status" value="1"/>
</dbReference>
<dbReference type="Proteomes" id="UP000449004">
    <property type="component" value="Unassembled WGS sequence"/>
</dbReference>
<keyword evidence="3 5" id="KW-0067">ATP-binding</keyword>
<dbReference type="InterPro" id="IPR003439">
    <property type="entry name" value="ABC_transporter-like_ATP-bd"/>
</dbReference>
<evidence type="ECO:0000313" key="6">
    <source>
        <dbReference type="Proteomes" id="UP000449004"/>
    </source>
</evidence>
<reference evidence="5 6" key="1">
    <citation type="submission" date="2019-10" db="EMBL/GenBank/DDBJ databases">
        <title>Halotolerant bacteria associated to Saharan-endemic halophytes Stipa tenacissima L. and Atriplex halimus L mitigate salt stress and promote growth of tomato plants.</title>
        <authorList>
            <person name="Dif G."/>
        </authorList>
    </citation>
    <scope>NUCLEOTIDE SEQUENCE [LARGE SCALE GENOMIC DNA]</scope>
    <source>
        <strain evidence="5 6">IS26</strain>
    </source>
</reference>
<comment type="caution">
    <text evidence="5">The sequence shown here is derived from an EMBL/GenBank/DDBJ whole genome shotgun (WGS) entry which is preliminary data.</text>
</comment>
<dbReference type="InterPro" id="IPR051782">
    <property type="entry name" value="ABC_Transporter_VariousFunc"/>
</dbReference>
<dbReference type="InterPro" id="IPR027417">
    <property type="entry name" value="P-loop_NTPase"/>
</dbReference>
<feature type="domain" description="ABC transporter" evidence="4">
    <location>
        <begin position="8"/>
        <end position="235"/>
    </location>
</feature>
<dbReference type="GO" id="GO:0016887">
    <property type="term" value="F:ATP hydrolysis activity"/>
    <property type="evidence" value="ECO:0007669"/>
    <property type="project" value="InterPro"/>
</dbReference>